<dbReference type="EMBL" id="BARW01007820">
    <property type="protein sequence ID" value="GAI76711.1"/>
    <property type="molecule type" value="Genomic_DNA"/>
</dbReference>
<feature type="non-terminal residue" evidence="2">
    <location>
        <position position="108"/>
    </location>
</feature>
<accession>X1SC59</accession>
<proteinExistence type="predicted"/>
<protein>
    <submittedName>
        <fullName evidence="2">Uncharacterized protein</fullName>
    </submittedName>
</protein>
<feature type="coiled-coil region" evidence="1">
    <location>
        <begin position="22"/>
        <end position="49"/>
    </location>
</feature>
<organism evidence="2">
    <name type="scientific">marine sediment metagenome</name>
    <dbReference type="NCBI Taxonomy" id="412755"/>
    <lineage>
        <taxon>unclassified sequences</taxon>
        <taxon>metagenomes</taxon>
        <taxon>ecological metagenomes</taxon>
    </lineage>
</organism>
<evidence type="ECO:0000256" key="1">
    <source>
        <dbReference type="SAM" id="Coils"/>
    </source>
</evidence>
<name>X1SC59_9ZZZZ</name>
<comment type="caution">
    <text evidence="2">The sequence shown here is derived from an EMBL/GenBank/DDBJ whole genome shotgun (WGS) entry which is preliminary data.</text>
</comment>
<keyword evidence="1" id="KW-0175">Coiled coil</keyword>
<dbReference type="AlphaFoldDB" id="X1SC59"/>
<evidence type="ECO:0000313" key="2">
    <source>
        <dbReference type="EMBL" id="GAI76711.1"/>
    </source>
</evidence>
<sequence>MNPQLENRAWKLEPDHSREQTKAILEHSIEQREDLIRMLEQKKKQEKDENILKFSLLTMEKEYSFDRVEMSYLEELKRIFVLSFLKVRRDHIKFFELINIITSWNYKL</sequence>
<reference evidence="2" key="1">
    <citation type="journal article" date="2014" name="Front. Microbiol.">
        <title>High frequency of phylogenetically diverse reductive dehalogenase-homologous genes in deep subseafloor sedimentary metagenomes.</title>
        <authorList>
            <person name="Kawai M."/>
            <person name="Futagami T."/>
            <person name="Toyoda A."/>
            <person name="Takaki Y."/>
            <person name="Nishi S."/>
            <person name="Hori S."/>
            <person name="Arai W."/>
            <person name="Tsubouchi T."/>
            <person name="Morono Y."/>
            <person name="Uchiyama I."/>
            <person name="Ito T."/>
            <person name="Fujiyama A."/>
            <person name="Inagaki F."/>
            <person name="Takami H."/>
        </authorList>
    </citation>
    <scope>NUCLEOTIDE SEQUENCE</scope>
    <source>
        <strain evidence="2">Expedition CK06-06</strain>
    </source>
</reference>
<gene>
    <name evidence="2" type="ORF">S12H4_16203</name>
</gene>